<dbReference type="EMBL" id="JAAARO010000011">
    <property type="protein sequence ID" value="KAF5740913.1"/>
    <property type="molecule type" value="Genomic_DNA"/>
</dbReference>
<name>A0A7J7D3L3_TRIWF</name>
<comment type="caution">
    <text evidence="1">The sequence shown here is derived from an EMBL/GenBank/DDBJ whole genome shotgun (WGS) entry which is preliminary data.</text>
</comment>
<dbReference type="AlphaFoldDB" id="A0A7J7D3L3"/>
<organism evidence="1 2">
    <name type="scientific">Tripterygium wilfordii</name>
    <name type="common">Thunder God vine</name>
    <dbReference type="NCBI Taxonomy" id="458696"/>
    <lineage>
        <taxon>Eukaryota</taxon>
        <taxon>Viridiplantae</taxon>
        <taxon>Streptophyta</taxon>
        <taxon>Embryophyta</taxon>
        <taxon>Tracheophyta</taxon>
        <taxon>Spermatophyta</taxon>
        <taxon>Magnoliopsida</taxon>
        <taxon>eudicotyledons</taxon>
        <taxon>Gunneridae</taxon>
        <taxon>Pentapetalae</taxon>
        <taxon>rosids</taxon>
        <taxon>fabids</taxon>
        <taxon>Celastrales</taxon>
        <taxon>Celastraceae</taxon>
        <taxon>Tripterygium</taxon>
    </lineage>
</organism>
<dbReference type="Proteomes" id="UP000593562">
    <property type="component" value="Unassembled WGS sequence"/>
</dbReference>
<dbReference type="InParanoid" id="A0A7J7D3L3"/>
<reference evidence="1 2" key="1">
    <citation type="journal article" date="2020" name="Nat. Commun.">
        <title>Genome of Tripterygium wilfordii and identification of cytochrome P450 involved in triptolide biosynthesis.</title>
        <authorList>
            <person name="Tu L."/>
            <person name="Su P."/>
            <person name="Zhang Z."/>
            <person name="Gao L."/>
            <person name="Wang J."/>
            <person name="Hu T."/>
            <person name="Zhou J."/>
            <person name="Zhang Y."/>
            <person name="Zhao Y."/>
            <person name="Liu Y."/>
            <person name="Song Y."/>
            <person name="Tong Y."/>
            <person name="Lu Y."/>
            <person name="Yang J."/>
            <person name="Xu C."/>
            <person name="Jia M."/>
            <person name="Peters R.J."/>
            <person name="Huang L."/>
            <person name="Gao W."/>
        </authorList>
    </citation>
    <scope>NUCLEOTIDE SEQUENCE [LARGE SCALE GENOMIC DNA]</scope>
    <source>
        <strain evidence="2">cv. XIE 37</strain>
        <tissue evidence="1">Leaf</tissue>
    </source>
</reference>
<proteinExistence type="predicted"/>
<evidence type="ECO:0000313" key="1">
    <source>
        <dbReference type="EMBL" id="KAF5740913.1"/>
    </source>
</evidence>
<accession>A0A7J7D3L3</accession>
<gene>
    <name evidence="1" type="ORF">HS088_TW11G00993</name>
</gene>
<keyword evidence="2" id="KW-1185">Reference proteome</keyword>
<evidence type="ECO:0000313" key="2">
    <source>
        <dbReference type="Proteomes" id="UP000593562"/>
    </source>
</evidence>
<protein>
    <submittedName>
        <fullName evidence="1">Uncharacterized protein</fullName>
    </submittedName>
</protein>
<sequence length="204" mass="23208">MDRIKERAAESGEFEKNGIQHLKASMLQRRYDWARTDKGVGAVGQVVSGRFYIDPPGLVERLNSNLSGRVCWLVWGLGMCLLSVWSARKEGRKIPEAMLKRICGLKVVDFELGISSDNGDTEINSKVTEYTMSCDNKSSELIEEAAQNEGTALIARSIDNSVVDKEEKNVNREEEAVKRSSFCHGEEERERFNRILTYYPFKEY</sequence>